<evidence type="ECO:0000256" key="8">
    <source>
        <dbReference type="PROSITE-ProRule" id="PRU00191"/>
    </source>
</evidence>
<keyword evidence="5 10" id="KW-0442">Lipid degradation</keyword>
<evidence type="ECO:0000259" key="14">
    <source>
        <dbReference type="PROSITE" id="PS50008"/>
    </source>
</evidence>
<dbReference type="PANTHER" id="PTHR10336">
    <property type="entry name" value="PHOSPHOINOSITIDE-SPECIFIC PHOSPHOLIPASE C FAMILY PROTEIN"/>
    <property type="match status" value="1"/>
</dbReference>
<dbReference type="InterPro" id="IPR000909">
    <property type="entry name" value="PLipase_C_PInositol-sp_X_dom"/>
</dbReference>
<dbReference type="SUPFAM" id="SSF51695">
    <property type="entry name" value="PLC-like phosphodiesterases"/>
    <property type="match status" value="1"/>
</dbReference>
<reference evidence="15 16" key="1">
    <citation type="submission" date="2017-06" db="EMBL/GenBank/DDBJ databases">
        <title>A platform for efficient transgenesis in Macrostomum lignano, a flatworm model organism for stem cell research.</title>
        <authorList>
            <person name="Berezikov E."/>
        </authorList>
    </citation>
    <scope>NUCLEOTIDE SEQUENCE [LARGE SCALE GENOMIC DNA]</scope>
    <source>
        <strain evidence="15">DV1</strain>
        <tissue evidence="15">Whole organism</tissue>
    </source>
</reference>
<evidence type="ECO:0000256" key="5">
    <source>
        <dbReference type="ARBA" id="ARBA00022963"/>
    </source>
</evidence>
<dbReference type="InterPro" id="IPR036028">
    <property type="entry name" value="SH3-like_dom_sf"/>
</dbReference>
<dbReference type="InterPro" id="IPR035892">
    <property type="entry name" value="C2_domain_sf"/>
</dbReference>
<evidence type="ECO:0000259" key="11">
    <source>
        <dbReference type="PROSITE" id="PS50001"/>
    </source>
</evidence>
<keyword evidence="3 10" id="KW-0378">Hydrolase</keyword>
<dbReference type="CDD" id="cd00275">
    <property type="entry name" value="C2_PLC_like"/>
    <property type="match status" value="1"/>
</dbReference>
<dbReference type="EMBL" id="NIVC01002656">
    <property type="protein sequence ID" value="PAA56171.1"/>
    <property type="molecule type" value="Genomic_DNA"/>
</dbReference>
<dbReference type="Pfam" id="PF00017">
    <property type="entry name" value="SH2"/>
    <property type="match status" value="2"/>
</dbReference>
<evidence type="ECO:0000256" key="2">
    <source>
        <dbReference type="ARBA" id="ARBA00022443"/>
    </source>
</evidence>
<feature type="domain" description="C2" evidence="13">
    <location>
        <begin position="1109"/>
        <end position="1230"/>
    </location>
</feature>
<dbReference type="GO" id="GO:0051209">
    <property type="term" value="P:release of sequestered calcium ion into cytosol"/>
    <property type="evidence" value="ECO:0007669"/>
    <property type="project" value="TreeGrafter"/>
</dbReference>
<evidence type="ECO:0000313" key="16">
    <source>
        <dbReference type="Proteomes" id="UP000215902"/>
    </source>
</evidence>
<dbReference type="AlphaFoldDB" id="A0A267E3Q1"/>
<evidence type="ECO:0000256" key="6">
    <source>
        <dbReference type="ARBA" id="ARBA00023098"/>
    </source>
</evidence>
<feature type="domain" description="SH3" evidence="12">
    <location>
        <begin position="844"/>
        <end position="905"/>
    </location>
</feature>
<dbReference type="STRING" id="282301.A0A267E3Q1"/>
<comment type="caution">
    <text evidence="15">The sequence shown here is derived from an EMBL/GenBank/DDBJ whole genome shotgun (WGS) entry which is preliminary data.</text>
</comment>
<dbReference type="Gene3D" id="2.30.30.40">
    <property type="entry name" value="SH3 Domains"/>
    <property type="match status" value="1"/>
</dbReference>
<dbReference type="PRINTS" id="PR00390">
    <property type="entry name" value="PHPHLIPASEC"/>
</dbReference>
<keyword evidence="4" id="KW-0106">Calcium</keyword>
<dbReference type="OrthoDB" id="269822at2759"/>
<dbReference type="SUPFAM" id="SSF55550">
    <property type="entry name" value="SH2 domain"/>
    <property type="match status" value="2"/>
</dbReference>
<keyword evidence="7" id="KW-0807">Transducer</keyword>
<name>A0A267E3Q1_9PLAT</name>
<dbReference type="PROSITE" id="PS50001">
    <property type="entry name" value="SH2"/>
    <property type="match status" value="2"/>
</dbReference>
<keyword evidence="8" id="KW-0727">SH2 domain</keyword>
<dbReference type="PROSITE" id="PS50004">
    <property type="entry name" value="C2"/>
    <property type="match status" value="1"/>
</dbReference>
<evidence type="ECO:0000256" key="3">
    <source>
        <dbReference type="ARBA" id="ARBA00022801"/>
    </source>
</evidence>
<feature type="domain" description="SH2" evidence="11">
    <location>
        <begin position="589"/>
        <end position="699"/>
    </location>
</feature>
<dbReference type="GO" id="GO:0048015">
    <property type="term" value="P:phosphatidylinositol-mediated signaling"/>
    <property type="evidence" value="ECO:0007669"/>
    <property type="project" value="TreeGrafter"/>
</dbReference>
<evidence type="ECO:0000256" key="7">
    <source>
        <dbReference type="ARBA" id="ARBA00023224"/>
    </source>
</evidence>
<dbReference type="PROSITE" id="PS50002">
    <property type="entry name" value="SH3"/>
    <property type="match status" value="1"/>
</dbReference>
<dbReference type="PANTHER" id="PTHR10336:SF36">
    <property type="entry name" value="1-PHOSPHATIDYLINOSITOL 4,5-BISPHOSPHATE PHOSPHODIESTERASE BETA-4"/>
    <property type="match status" value="1"/>
</dbReference>
<dbReference type="SMART" id="SM00148">
    <property type="entry name" value="PLCXc"/>
    <property type="match status" value="1"/>
</dbReference>
<dbReference type="GO" id="GO:0004435">
    <property type="term" value="F:phosphatidylinositol-4,5-bisphosphate phospholipase C activity"/>
    <property type="evidence" value="ECO:0007669"/>
    <property type="project" value="UniProtKB-EC"/>
</dbReference>
<dbReference type="SUPFAM" id="SSF50044">
    <property type="entry name" value="SH3-domain"/>
    <property type="match status" value="1"/>
</dbReference>
<dbReference type="Proteomes" id="UP000215902">
    <property type="component" value="Unassembled WGS sequence"/>
</dbReference>
<dbReference type="Pfam" id="PF14604">
    <property type="entry name" value="SH3_9"/>
    <property type="match status" value="1"/>
</dbReference>
<keyword evidence="2 9" id="KW-0728">SH3 domain</keyword>
<keyword evidence="6 10" id="KW-0443">Lipid metabolism</keyword>
<dbReference type="Pfam" id="PF00388">
    <property type="entry name" value="PI-PLC-X"/>
    <property type="match status" value="1"/>
</dbReference>
<evidence type="ECO:0000259" key="12">
    <source>
        <dbReference type="PROSITE" id="PS50002"/>
    </source>
</evidence>
<dbReference type="InterPro" id="IPR036860">
    <property type="entry name" value="SH2_dom_sf"/>
</dbReference>
<evidence type="ECO:0000313" key="15">
    <source>
        <dbReference type="EMBL" id="PAA56171.1"/>
    </source>
</evidence>
<dbReference type="SMART" id="SM00252">
    <property type="entry name" value="SH2"/>
    <property type="match status" value="2"/>
</dbReference>
<comment type="catalytic activity">
    <reaction evidence="10">
        <text>a 1,2-diacyl-sn-glycero-3-phospho-(1D-myo-inositol-4,5-bisphosphate) + H2O = 1D-myo-inositol 1,4,5-trisphosphate + a 1,2-diacyl-sn-glycerol + H(+)</text>
        <dbReference type="Rhea" id="RHEA:33179"/>
        <dbReference type="ChEBI" id="CHEBI:15377"/>
        <dbReference type="ChEBI" id="CHEBI:15378"/>
        <dbReference type="ChEBI" id="CHEBI:17815"/>
        <dbReference type="ChEBI" id="CHEBI:58456"/>
        <dbReference type="ChEBI" id="CHEBI:203600"/>
        <dbReference type="EC" id="3.1.4.11"/>
    </reaction>
</comment>
<dbReference type="SMART" id="SM00239">
    <property type="entry name" value="C2"/>
    <property type="match status" value="1"/>
</dbReference>
<dbReference type="SMART" id="SM00326">
    <property type="entry name" value="SH3"/>
    <property type="match status" value="1"/>
</dbReference>
<feature type="domain" description="PI-PLC Y-box" evidence="14">
    <location>
        <begin position="1003"/>
        <end position="1120"/>
    </location>
</feature>
<evidence type="ECO:0000259" key="13">
    <source>
        <dbReference type="PROSITE" id="PS50004"/>
    </source>
</evidence>
<gene>
    <name evidence="15" type="ORF">BOX15_Mlig021376g1</name>
</gene>
<proteinExistence type="predicted"/>
<dbReference type="CDD" id="cd00174">
    <property type="entry name" value="SH3"/>
    <property type="match status" value="1"/>
</dbReference>
<evidence type="ECO:0000256" key="4">
    <source>
        <dbReference type="ARBA" id="ARBA00022837"/>
    </source>
</evidence>
<dbReference type="Gene3D" id="3.20.20.190">
    <property type="entry name" value="Phosphatidylinositol (PI) phosphodiesterase"/>
    <property type="match status" value="2"/>
</dbReference>
<dbReference type="InterPro" id="IPR001192">
    <property type="entry name" value="PI-PLC_fam"/>
</dbReference>
<dbReference type="PRINTS" id="PR00401">
    <property type="entry name" value="SH2DOMAIN"/>
</dbReference>
<dbReference type="SUPFAM" id="SSF49562">
    <property type="entry name" value="C2 domain (Calcium/lipid-binding domain, CaLB)"/>
    <property type="match status" value="1"/>
</dbReference>
<dbReference type="SMART" id="SM00149">
    <property type="entry name" value="PLCYc"/>
    <property type="match status" value="1"/>
</dbReference>
<dbReference type="InterPro" id="IPR000980">
    <property type="entry name" value="SH2"/>
</dbReference>
<dbReference type="InterPro" id="IPR000008">
    <property type="entry name" value="C2_dom"/>
</dbReference>
<dbReference type="Pfam" id="PF00387">
    <property type="entry name" value="PI-PLC-Y"/>
    <property type="match status" value="1"/>
</dbReference>
<dbReference type="PROSITE" id="PS50008">
    <property type="entry name" value="PIPLC_Y_DOMAIN"/>
    <property type="match status" value="1"/>
</dbReference>
<feature type="domain" description="SH2" evidence="11">
    <location>
        <begin position="708"/>
        <end position="800"/>
    </location>
</feature>
<dbReference type="InterPro" id="IPR001711">
    <property type="entry name" value="PLipase_C_Pinositol-sp_Y"/>
</dbReference>
<accession>A0A267E3Q1</accession>
<evidence type="ECO:0000256" key="10">
    <source>
        <dbReference type="RuleBase" id="RU361133"/>
    </source>
</evidence>
<dbReference type="Gene3D" id="3.30.505.10">
    <property type="entry name" value="SH2 domain"/>
    <property type="match status" value="2"/>
</dbReference>
<keyword evidence="16" id="KW-1185">Reference proteome</keyword>
<dbReference type="InterPro" id="IPR001452">
    <property type="entry name" value="SH3_domain"/>
</dbReference>
<dbReference type="InterPro" id="IPR017946">
    <property type="entry name" value="PLC-like_Pdiesterase_TIM-brl"/>
</dbReference>
<dbReference type="Gene3D" id="2.60.40.150">
    <property type="entry name" value="C2 domain"/>
    <property type="match status" value="1"/>
</dbReference>
<protein>
    <recommendedName>
        <fullName evidence="1 10">Phosphoinositide phospholipase C</fullName>
        <ecNumber evidence="1 10">3.1.4.11</ecNumber>
    </recommendedName>
</protein>
<dbReference type="PROSITE" id="PS50007">
    <property type="entry name" value="PIPLC_X_DOMAIN"/>
    <property type="match status" value="1"/>
</dbReference>
<dbReference type="EC" id="3.1.4.11" evidence="1 10"/>
<dbReference type="CDD" id="cd08558">
    <property type="entry name" value="PI-PLCc_eukaryota"/>
    <property type="match status" value="1"/>
</dbReference>
<evidence type="ECO:0000256" key="1">
    <source>
        <dbReference type="ARBA" id="ARBA00012368"/>
    </source>
</evidence>
<evidence type="ECO:0000256" key="9">
    <source>
        <dbReference type="PROSITE-ProRule" id="PRU00192"/>
    </source>
</evidence>
<dbReference type="GO" id="GO:0016042">
    <property type="term" value="P:lipid catabolic process"/>
    <property type="evidence" value="ECO:0007669"/>
    <property type="project" value="UniProtKB-KW"/>
</dbReference>
<sequence>MEPGEDPYNELAYLSPTNAKPLQSGWPLCCVSSRCRSKIERRYVGLRSATGELVAKKTQQPDERSEPILDLLNVKQISLLPYGSLPVDLSDLNSELTSLGLYPHRLLIRFKGGFVPNWLLLLDSDNMDYWHMGLLIYVKKLEELPSEGLIELFLWREFYRLASVGSTYSQFYTEFSLQPEEMDPAWNLSVSEKEIRDWLAGNMNAAFKPSRLTKLLDEYLPSCRRSQGSFETFARTLQLCLWSSQKGLEEVFLKHFPRVKHFTSKVTAFDLEQFAWQCQGEQPDSIAKLQASSGITFGCDGSIIFSAFLDMLFCKANSVTDESRTQRVYHNMDLPLSAYFISTSHNTYLTGDQLRSDSSVQCYVSALRQGCRCVELDLWDGPKDTPVIYHGHTLTSKIDLEPVLLAIREHAFKRTETPLILSLEDHCSLQQQARTADLLIKVFGQNLLTAPVASAQGHYRQQLPSPSELKYRVLIKHDKLKSSLKISTPNNPTVTAAVAAAAAAAATSSGISAASTNQAADAPPVHTGRVQVQNPVSNTWEPYVAVLTESDLLFMSDECSTSQATSARASFVSNRTAEDDLSGLKFCVWFHDNIDRSEAESRIRRWCNGDSEGRFLVRPSPTNPGDFSLSFMNRGVINHCHIRKTPDPQNPTRWLFSIPNVKSPSGSSEVQLFARMIDLVDYYKACGIDQRRYFLTKPVPHDLTVFPWYLGEISKKSAEDLLCQVPYSGGFLVRKKSGDCVDGEFVLAFRSEREIKRCIISCRAGKAMIGNFPECNSLAQLIDQFSEQPIYRNIRLRYPVNEASVEKIARTGVCNSENRAICESDYHGLILLGEGADESLLDDKPDAAMRITAAYNSKASDELSVKRGDILVNVSRISPDWWLGTLESSGSRGLVPAAVLEPCNTGEYVEMSIPVRGINRVQIPPADRQQQQQSRHSLCVEFHASGGNAPGSYNGSHQLVMRAPTQDELLEWVQQIESQRRRHFGRAVVDTGSMRRERIAPQLSDLVVYCVPTRSPEQKIRFRPSQYYEMVSVSESRMPKNLECQLASDIKDFTLNQLVRVYPRTTRFKSSNFNPMLAWELGCQMVALNWQTSDRAMLFNRALFADNGGCGYVLKPEFYQQQTSESSRVDVRLRVLAGRRLPRTSPQITSSYVEVELYKTRSRSAVVPDNGLNPVYKDCNLEVKDCPEDSILRISVATETEAWQDRVVIGEFAQPIRTLRSGYRSVALCDEFGDEIPASSLLVHLVISR</sequence>
<organism evidence="15 16">
    <name type="scientific">Macrostomum lignano</name>
    <dbReference type="NCBI Taxonomy" id="282301"/>
    <lineage>
        <taxon>Eukaryota</taxon>
        <taxon>Metazoa</taxon>
        <taxon>Spiralia</taxon>
        <taxon>Lophotrochozoa</taxon>
        <taxon>Platyhelminthes</taxon>
        <taxon>Rhabditophora</taxon>
        <taxon>Macrostomorpha</taxon>
        <taxon>Macrostomida</taxon>
        <taxon>Macrostomidae</taxon>
        <taxon>Macrostomum</taxon>
    </lineage>
</organism>